<comment type="caution">
    <text evidence="2">The sequence shown here is derived from an EMBL/GenBank/DDBJ whole genome shotgun (WGS) entry which is preliminary data.</text>
</comment>
<dbReference type="Proteomes" id="UP000580250">
    <property type="component" value="Unassembled WGS sequence"/>
</dbReference>
<evidence type="ECO:0000256" key="1">
    <source>
        <dbReference type="SAM" id="Phobius"/>
    </source>
</evidence>
<name>A0A6V7VZL7_MELEN</name>
<accession>A0A6V7VZL7</accession>
<keyword evidence="1" id="KW-1133">Transmembrane helix</keyword>
<dbReference type="PANTHER" id="PTHR10796">
    <property type="entry name" value="PATCHED-RELATED"/>
    <property type="match status" value="1"/>
</dbReference>
<gene>
    <name evidence="2" type="ORF">MENT_LOCUS31850</name>
</gene>
<reference evidence="2 3" key="1">
    <citation type="submission" date="2020-08" db="EMBL/GenBank/DDBJ databases">
        <authorList>
            <person name="Koutsovoulos G."/>
            <person name="Danchin GJ E."/>
        </authorList>
    </citation>
    <scope>NUCLEOTIDE SEQUENCE [LARGE SCALE GENOMIC DNA]</scope>
</reference>
<keyword evidence="1" id="KW-0472">Membrane</keyword>
<dbReference type="EMBL" id="CAJEWN010000354">
    <property type="protein sequence ID" value="CAD2179818.1"/>
    <property type="molecule type" value="Genomic_DNA"/>
</dbReference>
<dbReference type="GO" id="GO:0018996">
    <property type="term" value="P:molting cycle, collagen and cuticulin-based cuticle"/>
    <property type="evidence" value="ECO:0007669"/>
    <property type="project" value="TreeGrafter"/>
</dbReference>
<dbReference type="GO" id="GO:0030659">
    <property type="term" value="C:cytoplasmic vesicle membrane"/>
    <property type="evidence" value="ECO:0007669"/>
    <property type="project" value="TreeGrafter"/>
</dbReference>
<protein>
    <submittedName>
        <fullName evidence="2">Uncharacterized protein</fullName>
    </submittedName>
</protein>
<dbReference type="PANTHER" id="PTHR10796:SF94">
    <property type="entry name" value="SSD DOMAIN-CONTAINING PROTEIN"/>
    <property type="match status" value="1"/>
</dbReference>
<evidence type="ECO:0000313" key="2">
    <source>
        <dbReference type="EMBL" id="CAD2179818.1"/>
    </source>
</evidence>
<dbReference type="AlphaFoldDB" id="A0A6V7VZL7"/>
<organism evidence="2 3">
    <name type="scientific">Meloidogyne enterolobii</name>
    <name type="common">Root-knot nematode worm</name>
    <name type="synonym">Meloidogyne mayaguensis</name>
    <dbReference type="NCBI Taxonomy" id="390850"/>
    <lineage>
        <taxon>Eukaryota</taxon>
        <taxon>Metazoa</taxon>
        <taxon>Ecdysozoa</taxon>
        <taxon>Nematoda</taxon>
        <taxon>Chromadorea</taxon>
        <taxon>Rhabditida</taxon>
        <taxon>Tylenchina</taxon>
        <taxon>Tylenchomorpha</taxon>
        <taxon>Tylenchoidea</taxon>
        <taxon>Meloidogynidae</taxon>
        <taxon>Meloidogyninae</taxon>
        <taxon>Meloidogyne</taxon>
    </lineage>
</organism>
<dbReference type="InterPro" id="IPR051697">
    <property type="entry name" value="Patched_domain-protein"/>
</dbReference>
<keyword evidence="1" id="KW-0812">Transmembrane</keyword>
<sequence length="302" mass="34742">MSLSSLFRKIGFIVGKRPKTVFLTNLFLFLPSLSYYLISDIKVETDVRRGFSPKNGRATSETKAFAEFYNVSIDGVDLVLIFLEPKTSDKRLIMNDKLLSDVDTLDRYIKELSLEINSEGLSEEKMIVKELFTSKGDMNYLFHAFKWAYQLQSTSLLLTSKLNKQINLDFPISQIYGFDVLLDSHFFGVKLRQGNNSVKFPSKIESVETIGIYYLLDGNNKNKNQMEILNNLELKLFNNINNGDLKNLTFKVLIYTDQLANYEMMRGAKKITSLLGIGVVAMILFLVVAYWHFNWKSQAIFY</sequence>
<evidence type="ECO:0000313" key="3">
    <source>
        <dbReference type="Proteomes" id="UP000580250"/>
    </source>
</evidence>
<proteinExistence type="predicted"/>
<dbReference type="GO" id="GO:0006897">
    <property type="term" value="P:endocytosis"/>
    <property type="evidence" value="ECO:0007669"/>
    <property type="project" value="TreeGrafter"/>
</dbReference>
<feature type="transmembrane region" description="Helical" evidence="1">
    <location>
        <begin position="20"/>
        <end position="38"/>
    </location>
</feature>
<feature type="transmembrane region" description="Helical" evidence="1">
    <location>
        <begin position="274"/>
        <end position="293"/>
    </location>
</feature>
<dbReference type="OrthoDB" id="6510177at2759"/>
<dbReference type="GO" id="GO:0005886">
    <property type="term" value="C:plasma membrane"/>
    <property type="evidence" value="ECO:0007669"/>
    <property type="project" value="TreeGrafter"/>
</dbReference>